<dbReference type="AlphaFoldDB" id="A0A1X7K7Y7"/>
<feature type="signal peptide" evidence="5">
    <location>
        <begin position="1"/>
        <end position="25"/>
    </location>
</feature>
<keyword evidence="8" id="KW-1185">Reference proteome</keyword>
<feature type="domain" description="C-type lysozyme inhibitor" evidence="6">
    <location>
        <begin position="40"/>
        <end position="110"/>
    </location>
</feature>
<dbReference type="Pfam" id="PF09864">
    <property type="entry name" value="MliC"/>
    <property type="match status" value="1"/>
</dbReference>
<dbReference type="SUPFAM" id="SSF141488">
    <property type="entry name" value="YdhA-like"/>
    <property type="match status" value="1"/>
</dbReference>
<evidence type="ECO:0000256" key="1">
    <source>
        <dbReference type="ARBA" id="ARBA00022729"/>
    </source>
</evidence>
<keyword evidence="4" id="KW-0449">Lipoprotein</keyword>
<dbReference type="InterPro" id="IPR036328">
    <property type="entry name" value="MliC_sf"/>
</dbReference>
<feature type="chain" id="PRO_5012620625" evidence="5">
    <location>
        <begin position="26"/>
        <end position="123"/>
    </location>
</feature>
<evidence type="ECO:0000259" key="6">
    <source>
        <dbReference type="Pfam" id="PF09864"/>
    </source>
</evidence>
<evidence type="ECO:0000256" key="3">
    <source>
        <dbReference type="ARBA" id="ARBA00023139"/>
    </source>
</evidence>
<dbReference type="RefSeq" id="WP_085544969.1">
    <property type="nucleotide sequence ID" value="NZ_FXBB01000022.1"/>
</dbReference>
<keyword evidence="1 5" id="KW-0732">Signal</keyword>
<evidence type="ECO:0000313" key="8">
    <source>
        <dbReference type="Proteomes" id="UP000193355"/>
    </source>
</evidence>
<evidence type="ECO:0000313" key="7">
    <source>
        <dbReference type="EMBL" id="SMG36813.1"/>
    </source>
</evidence>
<keyword evidence="2" id="KW-0472">Membrane</keyword>
<dbReference type="InterPro" id="IPR018660">
    <property type="entry name" value="MliC"/>
</dbReference>
<keyword evidence="3" id="KW-0564">Palmitate</keyword>
<evidence type="ECO:0000256" key="4">
    <source>
        <dbReference type="ARBA" id="ARBA00023288"/>
    </source>
</evidence>
<sequence length="123" mass="13843">MSFRKFGFVIAVFCAMLAIGGVSFAEDKVLSVTGGEPVVYSCDNGDRLVARYYSLSDESLNFVKVTFPDGKEYTLPQVMSASGARYTDDFELSWWIKGDEAYVEKRDDQGDWKPLYSDCRVSE</sequence>
<dbReference type="EMBL" id="FXBB01000022">
    <property type="protein sequence ID" value="SMG36813.1"/>
    <property type="molecule type" value="Genomic_DNA"/>
</dbReference>
<proteinExistence type="predicted"/>
<accession>A0A1X7K7Y7</accession>
<evidence type="ECO:0000256" key="5">
    <source>
        <dbReference type="SAM" id="SignalP"/>
    </source>
</evidence>
<protein>
    <submittedName>
        <fullName evidence="7">Membrane-bound lysozyme-inhibitor of c-type lysozyme</fullName>
    </submittedName>
</protein>
<evidence type="ECO:0000256" key="2">
    <source>
        <dbReference type="ARBA" id="ARBA00023136"/>
    </source>
</evidence>
<reference evidence="8" key="1">
    <citation type="submission" date="2017-04" db="EMBL/GenBank/DDBJ databases">
        <authorList>
            <person name="Varghese N."/>
            <person name="Submissions S."/>
        </authorList>
    </citation>
    <scope>NUCLEOTIDE SEQUENCE [LARGE SCALE GENOMIC DNA]</scope>
    <source>
        <strain evidence="8">USBA 82</strain>
    </source>
</reference>
<gene>
    <name evidence="7" type="ORF">SAMN06275492_12221</name>
</gene>
<dbReference type="Proteomes" id="UP000193355">
    <property type="component" value="Unassembled WGS sequence"/>
</dbReference>
<name>A0A1X7K7Y7_9BACT</name>
<dbReference type="Gene3D" id="2.40.128.200">
    <property type="match status" value="1"/>
</dbReference>
<organism evidence="7 8">
    <name type="scientific">Dethiosulfovibrio salsuginis</name>
    <dbReference type="NCBI Taxonomy" id="561720"/>
    <lineage>
        <taxon>Bacteria</taxon>
        <taxon>Thermotogati</taxon>
        <taxon>Synergistota</taxon>
        <taxon>Synergistia</taxon>
        <taxon>Synergistales</taxon>
        <taxon>Dethiosulfovibrionaceae</taxon>
        <taxon>Dethiosulfovibrio</taxon>
    </lineage>
</organism>